<dbReference type="HAMAP" id="MF_01023">
    <property type="entry name" value="HisC_aminotrans_2"/>
    <property type="match status" value="1"/>
</dbReference>
<comment type="catalytic activity">
    <reaction evidence="9">
        <text>L-histidinol phosphate + 2-oxoglutarate = 3-(imidazol-4-yl)-2-oxopropyl phosphate + L-glutamate</text>
        <dbReference type="Rhea" id="RHEA:23744"/>
        <dbReference type="ChEBI" id="CHEBI:16810"/>
        <dbReference type="ChEBI" id="CHEBI:29985"/>
        <dbReference type="ChEBI" id="CHEBI:57766"/>
        <dbReference type="ChEBI" id="CHEBI:57980"/>
        <dbReference type="EC" id="2.6.1.9"/>
    </reaction>
</comment>
<evidence type="ECO:0000256" key="3">
    <source>
        <dbReference type="ARBA" id="ARBA00011738"/>
    </source>
</evidence>
<dbReference type="UniPathway" id="UPA00031">
    <property type="reaction ID" value="UER00012"/>
</dbReference>
<keyword evidence="7 9" id="KW-0663">Pyridoxal phosphate</keyword>
<dbReference type="Pfam" id="PF00155">
    <property type="entry name" value="Aminotran_1_2"/>
    <property type="match status" value="1"/>
</dbReference>
<dbReference type="NCBIfam" id="TIGR01141">
    <property type="entry name" value="hisC"/>
    <property type="match status" value="1"/>
</dbReference>
<evidence type="ECO:0000313" key="12">
    <source>
        <dbReference type="Proteomes" id="UP000216024"/>
    </source>
</evidence>
<evidence type="ECO:0000256" key="6">
    <source>
        <dbReference type="ARBA" id="ARBA00022679"/>
    </source>
</evidence>
<dbReference type="PANTHER" id="PTHR42885:SF2">
    <property type="entry name" value="HISTIDINOL-PHOSPHATE AMINOTRANSFERASE"/>
    <property type="match status" value="1"/>
</dbReference>
<evidence type="ECO:0000256" key="1">
    <source>
        <dbReference type="ARBA" id="ARBA00001933"/>
    </source>
</evidence>
<evidence type="ECO:0000256" key="9">
    <source>
        <dbReference type="HAMAP-Rule" id="MF_01023"/>
    </source>
</evidence>
<organism evidence="11 12">
    <name type="scientific">Anaeromicrobium sediminis</name>
    <dbReference type="NCBI Taxonomy" id="1478221"/>
    <lineage>
        <taxon>Bacteria</taxon>
        <taxon>Bacillati</taxon>
        <taxon>Bacillota</taxon>
        <taxon>Clostridia</taxon>
        <taxon>Peptostreptococcales</taxon>
        <taxon>Thermotaleaceae</taxon>
        <taxon>Anaeromicrobium</taxon>
    </lineage>
</organism>
<keyword evidence="8 9" id="KW-0368">Histidine biosynthesis</keyword>
<reference evidence="11 12" key="1">
    <citation type="submission" date="2017-06" db="EMBL/GenBank/DDBJ databases">
        <title>Draft genome sequence of anaerobic fermentative bacterium Anaeromicrobium sediminis DY2726D isolated from West Pacific Ocean sediments.</title>
        <authorList>
            <person name="Zeng X."/>
        </authorList>
    </citation>
    <scope>NUCLEOTIDE SEQUENCE [LARGE SCALE GENOMIC DNA]</scope>
    <source>
        <strain evidence="11 12">DY2726D</strain>
    </source>
</reference>
<dbReference type="Gene3D" id="3.90.1150.10">
    <property type="entry name" value="Aspartate Aminotransferase, domain 1"/>
    <property type="match status" value="1"/>
</dbReference>
<comment type="subunit">
    <text evidence="3 9">Homodimer.</text>
</comment>
<dbReference type="GO" id="GO:0000105">
    <property type="term" value="P:L-histidine biosynthetic process"/>
    <property type="evidence" value="ECO:0007669"/>
    <property type="project" value="UniProtKB-UniRule"/>
</dbReference>
<feature type="domain" description="Aminotransferase class I/classII large" evidence="10">
    <location>
        <begin position="24"/>
        <end position="344"/>
    </location>
</feature>
<dbReference type="RefSeq" id="WP_095133172.1">
    <property type="nucleotide sequence ID" value="NZ_NIBG01000006.1"/>
</dbReference>
<name>A0A267MJG2_9FIRM</name>
<comment type="similarity">
    <text evidence="2 9">Belongs to the class-II pyridoxal-phosphate-dependent aminotransferase family. Histidinol-phosphate aminotransferase subfamily.</text>
</comment>
<comment type="cofactor">
    <cofactor evidence="1 9">
        <name>pyridoxal 5'-phosphate</name>
        <dbReference type="ChEBI" id="CHEBI:597326"/>
    </cofactor>
</comment>
<sequence length="347" mass="39694">MSKFGREDLKNLKPYEVGKEKYEIKLDSNENFLEYEEKIKDEMAQVIKNVSLNRYPDGSCEDLCRLYGEYIGVDEANIVAGNGSDELIQVIINAFLNRGDTLGTVFPDFSMYKVYSQLLSVNFKEIYDYTVDEIYVDSIIEKINDSKCDMFILSNPNNPTGKIIAQNDIIRLLNSVDCLVVIDEAYMEFAGESVVDLVNEFENLIVLRTCSKALGLAFLRLGFCMCNKGLKSEILKAKSPFNVSGLSGELGKVVFKNREVIYENIGRVLRERDKVYEKLKDNPKIKSTKPNGNFIFIKSDCADYIYEKLLDKGIKVRNFSGKLKDYFRITIGSEEENERLLEEILKI</sequence>
<comment type="pathway">
    <text evidence="9">Amino-acid biosynthesis; L-histidine biosynthesis; L-histidine from 5-phospho-alpha-D-ribose 1-diphosphate: step 7/9.</text>
</comment>
<dbReference type="GO" id="GO:0004400">
    <property type="term" value="F:histidinol-phosphate transaminase activity"/>
    <property type="evidence" value="ECO:0007669"/>
    <property type="project" value="UniProtKB-UniRule"/>
</dbReference>
<dbReference type="SUPFAM" id="SSF53383">
    <property type="entry name" value="PLP-dependent transferases"/>
    <property type="match status" value="1"/>
</dbReference>
<gene>
    <name evidence="9 11" type="primary">hisC</name>
    <name evidence="11" type="ORF">CCE28_09085</name>
</gene>
<proteinExistence type="inferred from homology"/>
<evidence type="ECO:0000259" key="10">
    <source>
        <dbReference type="Pfam" id="PF00155"/>
    </source>
</evidence>
<evidence type="ECO:0000256" key="7">
    <source>
        <dbReference type="ARBA" id="ARBA00022898"/>
    </source>
</evidence>
<evidence type="ECO:0000256" key="8">
    <source>
        <dbReference type="ARBA" id="ARBA00023102"/>
    </source>
</evidence>
<keyword evidence="6 9" id="KW-0808">Transferase</keyword>
<keyword evidence="5 9" id="KW-0028">Amino-acid biosynthesis</keyword>
<dbReference type="CDD" id="cd00609">
    <property type="entry name" value="AAT_like"/>
    <property type="match status" value="1"/>
</dbReference>
<dbReference type="InterPro" id="IPR015424">
    <property type="entry name" value="PyrdxlP-dep_Trfase"/>
</dbReference>
<evidence type="ECO:0000313" key="11">
    <source>
        <dbReference type="EMBL" id="PAB59709.1"/>
    </source>
</evidence>
<comment type="caution">
    <text evidence="11">The sequence shown here is derived from an EMBL/GenBank/DDBJ whole genome shotgun (WGS) entry which is preliminary data.</text>
</comment>
<dbReference type="OrthoDB" id="9813612at2"/>
<dbReference type="Proteomes" id="UP000216024">
    <property type="component" value="Unassembled WGS sequence"/>
</dbReference>
<dbReference type="GO" id="GO:0030170">
    <property type="term" value="F:pyridoxal phosphate binding"/>
    <property type="evidence" value="ECO:0007669"/>
    <property type="project" value="InterPro"/>
</dbReference>
<protein>
    <recommendedName>
        <fullName evidence="9">Histidinol-phosphate aminotransferase</fullName>
        <ecNumber evidence="9">2.6.1.9</ecNumber>
    </recommendedName>
    <alternativeName>
        <fullName evidence="9">Imidazole acetol-phosphate transaminase</fullName>
    </alternativeName>
</protein>
<dbReference type="PANTHER" id="PTHR42885">
    <property type="entry name" value="HISTIDINOL-PHOSPHATE AMINOTRANSFERASE-RELATED"/>
    <property type="match status" value="1"/>
</dbReference>
<evidence type="ECO:0000256" key="5">
    <source>
        <dbReference type="ARBA" id="ARBA00022605"/>
    </source>
</evidence>
<evidence type="ECO:0000256" key="4">
    <source>
        <dbReference type="ARBA" id="ARBA00022576"/>
    </source>
</evidence>
<dbReference type="InterPro" id="IPR005861">
    <property type="entry name" value="HisP_aminotrans"/>
</dbReference>
<dbReference type="InterPro" id="IPR004839">
    <property type="entry name" value="Aminotransferase_I/II_large"/>
</dbReference>
<dbReference type="EC" id="2.6.1.9" evidence="9"/>
<accession>A0A267MJG2</accession>
<dbReference type="InterPro" id="IPR015422">
    <property type="entry name" value="PyrdxlP-dep_Trfase_small"/>
</dbReference>
<dbReference type="Gene3D" id="3.40.640.10">
    <property type="entry name" value="Type I PLP-dependent aspartate aminotransferase-like (Major domain)"/>
    <property type="match status" value="1"/>
</dbReference>
<dbReference type="AlphaFoldDB" id="A0A267MJG2"/>
<dbReference type="EMBL" id="NIBG01000006">
    <property type="protein sequence ID" value="PAB59709.1"/>
    <property type="molecule type" value="Genomic_DNA"/>
</dbReference>
<feature type="modified residue" description="N6-(pyridoxal phosphate)lysine" evidence="9">
    <location>
        <position position="212"/>
    </location>
</feature>
<keyword evidence="12" id="KW-1185">Reference proteome</keyword>
<evidence type="ECO:0000256" key="2">
    <source>
        <dbReference type="ARBA" id="ARBA00007970"/>
    </source>
</evidence>
<dbReference type="InterPro" id="IPR015421">
    <property type="entry name" value="PyrdxlP-dep_Trfase_major"/>
</dbReference>
<keyword evidence="4 9" id="KW-0032">Aminotransferase</keyword>